<dbReference type="SMART" id="SM00382">
    <property type="entry name" value="AAA"/>
    <property type="match status" value="2"/>
</dbReference>
<reference evidence="12 13" key="1">
    <citation type="journal article" date="2019" name="Nat. Microbiol.">
        <title>Mediterranean grassland soil C-N compound turnover is dependent on rainfall and depth, and is mediated by genomically divergent microorganisms.</title>
        <authorList>
            <person name="Diamond S."/>
            <person name="Andeer P.F."/>
            <person name="Li Z."/>
            <person name="Crits-Christoph A."/>
            <person name="Burstein D."/>
            <person name="Anantharaman K."/>
            <person name="Lane K.R."/>
            <person name="Thomas B.C."/>
            <person name="Pan C."/>
            <person name="Northen T.R."/>
            <person name="Banfield J.F."/>
        </authorList>
    </citation>
    <scope>NUCLEOTIDE SEQUENCE [LARGE SCALE GENOMIC DNA]</scope>
    <source>
        <strain evidence="12">WS_3</strain>
    </source>
</reference>
<dbReference type="CDD" id="cd01895">
    <property type="entry name" value="EngA2"/>
    <property type="match status" value="1"/>
</dbReference>
<comment type="function">
    <text evidence="8 10">GTPase that plays an essential role in the late steps of ribosome biogenesis.</text>
</comment>
<feature type="binding site" evidence="8">
    <location>
        <begin position="10"/>
        <end position="17"/>
    </location>
    <ligand>
        <name>GTP</name>
        <dbReference type="ChEBI" id="CHEBI:37565"/>
        <label>1</label>
    </ligand>
</feature>
<dbReference type="HAMAP" id="MF_00195">
    <property type="entry name" value="GTPase_Der"/>
    <property type="match status" value="1"/>
</dbReference>
<evidence type="ECO:0000256" key="8">
    <source>
        <dbReference type="HAMAP-Rule" id="MF_00195"/>
    </source>
</evidence>
<dbReference type="PANTHER" id="PTHR43834">
    <property type="entry name" value="GTPASE DER"/>
    <property type="match status" value="1"/>
</dbReference>
<dbReference type="Gene3D" id="3.30.300.20">
    <property type="match status" value="1"/>
</dbReference>
<evidence type="ECO:0000259" key="11">
    <source>
        <dbReference type="PROSITE" id="PS51712"/>
    </source>
</evidence>
<dbReference type="Proteomes" id="UP000320184">
    <property type="component" value="Unassembled WGS sequence"/>
</dbReference>
<dbReference type="Pfam" id="PF14714">
    <property type="entry name" value="KH_dom-like"/>
    <property type="match status" value="1"/>
</dbReference>
<evidence type="ECO:0000256" key="3">
    <source>
        <dbReference type="ARBA" id="ARBA00022517"/>
    </source>
</evidence>
<evidence type="ECO:0000256" key="7">
    <source>
        <dbReference type="ARBA" id="ARBA00032345"/>
    </source>
</evidence>
<dbReference type="CDD" id="cd01894">
    <property type="entry name" value="EngA1"/>
    <property type="match status" value="1"/>
</dbReference>
<evidence type="ECO:0000256" key="9">
    <source>
        <dbReference type="PROSITE-ProRule" id="PRU01049"/>
    </source>
</evidence>
<dbReference type="Gene3D" id="3.40.50.300">
    <property type="entry name" value="P-loop containing nucleotide triphosphate hydrolases"/>
    <property type="match status" value="2"/>
</dbReference>
<dbReference type="InterPro" id="IPR006073">
    <property type="entry name" value="GTP-bd"/>
</dbReference>
<dbReference type="AlphaFoldDB" id="A0A538SGW6"/>
<dbReference type="FunFam" id="3.30.300.20:FF:000004">
    <property type="entry name" value="GTPase Der"/>
    <property type="match status" value="1"/>
</dbReference>
<evidence type="ECO:0000256" key="1">
    <source>
        <dbReference type="ARBA" id="ARBA00008279"/>
    </source>
</evidence>
<feature type="binding site" evidence="8">
    <location>
        <begin position="57"/>
        <end position="61"/>
    </location>
    <ligand>
        <name>GTP</name>
        <dbReference type="ChEBI" id="CHEBI:37565"/>
        <label>1</label>
    </ligand>
</feature>
<comment type="caution">
    <text evidence="12">The sequence shown here is derived from an EMBL/GenBank/DDBJ whole genome shotgun (WGS) entry which is preliminary data.</text>
</comment>
<dbReference type="InterPro" id="IPR031166">
    <property type="entry name" value="G_ENGA"/>
</dbReference>
<evidence type="ECO:0000256" key="6">
    <source>
        <dbReference type="ARBA" id="ARBA00023134"/>
    </source>
</evidence>
<evidence type="ECO:0000256" key="10">
    <source>
        <dbReference type="RuleBase" id="RU004481"/>
    </source>
</evidence>
<feature type="binding site" evidence="8">
    <location>
        <begin position="228"/>
        <end position="232"/>
    </location>
    <ligand>
        <name>GTP</name>
        <dbReference type="ChEBI" id="CHEBI:37565"/>
        <label>2</label>
    </ligand>
</feature>
<comment type="similarity">
    <text evidence="1 8 9 10">Belongs to the TRAFAC class TrmE-Era-EngA-EngB-Septin-like GTPase superfamily. EngA (Der) GTPase family.</text>
</comment>
<feature type="binding site" evidence="8">
    <location>
        <begin position="181"/>
        <end position="188"/>
    </location>
    <ligand>
        <name>GTP</name>
        <dbReference type="ChEBI" id="CHEBI:37565"/>
        <label>2</label>
    </ligand>
</feature>
<evidence type="ECO:0000313" key="13">
    <source>
        <dbReference type="Proteomes" id="UP000320184"/>
    </source>
</evidence>
<sequence length="436" mass="48526">MSAGVVAIIGRPNVGKSTFFNRVLGERRAVVHDRPGVTRDRNAAEAEWSGRSFLLVDTGGFLPTAAEGREALVRRQAETAIDLAEAVVFMVDAKTGVTDLDRAIARHLRRRDKQCLLAVNKVDVPGDPAVHEFHRLGLGEPLPISSESGYGIGELLDEIVARLPERREEKPGRRGRVAIVGRPNVGKSSIVNALLGEDRMVVEPAPGTTMDAVDSVWKTAAGEFVLVDTAGIRRRAHFEDQSEFYATMRALHALERAEVACLIADATEGFQRQEARLAWNALEAGCTVLLIYNKWDLVTEREAAWKRLTADRKRRYPTLADVPSIPLSATERLHMGRLPATIEQRLAQHRRRITTSELNRWLEAVQRRRQPPSTRLGRAPRIYYATQTGAGPPEFTLFANAPARLSASYRRYLSLDLAGHFEFHGTPVRLKVRKSD</sequence>
<dbReference type="NCBIfam" id="TIGR00231">
    <property type="entry name" value="small_GTP"/>
    <property type="match status" value="2"/>
</dbReference>
<dbReference type="GO" id="GO:0043022">
    <property type="term" value="F:ribosome binding"/>
    <property type="evidence" value="ECO:0007669"/>
    <property type="project" value="TreeGrafter"/>
</dbReference>
<dbReference type="GO" id="GO:0005525">
    <property type="term" value="F:GTP binding"/>
    <property type="evidence" value="ECO:0007669"/>
    <property type="project" value="UniProtKB-UniRule"/>
</dbReference>
<dbReference type="PANTHER" id="PTHR43834:SF6">
    <property type="entry name" value="GTPASE DER"/>
    <property type="match status" value="1"/>
</dbReference>
<evidence type="ECO:0000256" key="5">
    <source>
        <dbReference type="ARBA" id="ARBA00022741"/>
    </source>
</evidence>
<keyword evidence="5 8" id="KW-0547">Nucleotide-binding</keyword>
<comment type="subunit">
    <text evidence="8">Associates with the 50S ribosomal subunit.</text>
</comment>
<evidence type="ECO:0000313" key="12">
    <source>
        <dbReference type="EMBL" id="TMQ50614.1"/>
    </source>
</evidence>
<accession>A0A538SGW6</accession>
<protein>
    <recommendedName>
        <fullName evidence="2 8">GTPase Der</fullName>
    </recommendedName>
    <alternativeName>
        <fullName evidence="7 8">GTP-binding protein EngA</fullName>
    </alternativeName>
</protein>
<dbReference type="PIRSF" id="PIRSF006485">
    <property type="entry name" value="GTP-binding_EngA"/>
    <property type="match status" value="1"/>
</dbReference>
<dbReference type="EMBL" id="VBOT01000095">
    <property type="protein sequence ID" value="TMQ50614.1"/>
    <property type="molecule type" value="Genomic_DNA"/>
</dbReference>
<dbReference type="InterPro" id="IPR032859">
    <property type="entry name" value="KH_dom-like"/>
</dbReference>
<dbReference type="InterPro" id="IPR016484">
    <property type="entry name" value="GTPase_Der"/>
</dbReference>
<dbReference type="PROSITE" id="PS51712">
    <property type="entry name" value="G_ENGA"/>
    <property type="match status" value="1"/>
</dbReference>
<dbReference type="SUPFAM" id="SSF52540">
    <property type="entry name" value="P-loop containing nucleoside triphosphate hydrolases"/>
    <property type="match status" value="2"/>
</dbReference>
<evidence type="ECO:0000256" key="2">
    <source>
        <dbReference type="ARBA" id="ARBA00020953"/>
    </source>
</evidence>
<dbReference type="InterPro" id="IPR015946">
    <property type="entry name" value="KH_dom-like_a/b"/>
</dbReference>
<dbReference type="InterPro" id="IPR003593">
    <property type="entry name" value="AAA+_ATPase"/>
</dbReference>
<dbReference type="NCBIfam" id="TIGR03594">
    <property type="entry name" value="GTPase_EngA"/>
    <property type="match status" value="1"/>
</dbReference>
<dbReference type="InterPro" id="IPR027417">
    <property type="entry name" value="P-loop_NTPase"/>
</dbReference>
<dbReference type="GO" id="GO:0042254">
    <property type="term" value="P:ribosome biogenesis"/>
    <property type="evidence" value="ECO:0007669"/>
    <property type="project" value="UniProtKB-KW"/>
</dbReference>
<organism evidence="12 13">
    <name type="scientific">Eiseniibacteriota bacterium</name>
    <dbReference type="NCBI Taxonomy" id="2212470"/>
    <lineage>
        <taxon>Bacteria</taxon>
        <taxon>Candidatus Eiseniibacteriota</taxon>
    </lineage>
</organism>
<dbReference type="InterPro" id="IPR005225">
    <property type="entry name" value="Small_GTP-bd"/>
</dbReference>
<feature type="binding site" evidence="8">
    <location>
        <begin position="293"/>
        <end position="296"/>
    </location>
    <ligand>
        <name>GTP</name>
        <dbReference type="ChEBI" id="CHEBI:37565"/>
        <label>2</label>
    </ligand>
</feature>
<gene>
    <name evidence="8 12" type="primary">der</name>
    <name evidence="12" type="ORF">E6K73_07490</name>
</gene>
<feature type="binding site" evidence="8">
    <location>
        <begin position="120"/>
        <end position="123"/>
    </location>
    <ligand>
        <name>GTP</name>
        <dbReference type="ChEBI" id="CHEBI:37565"/>
        <label>1</label>
    </ligand>
</feature>
<feature type="domain" description="EngA-type G" evidence="11">
    <location>
        <begin position="4"/>
        <end position="167"/>
    </location>
</feature>
<proteinExistence type="inferred from homology"/>
<evidence type="ECO:0000256" key="4">
    <source>
        <dbReference type="ARBA" id="ARBA00022737"/>
    </source>
</evidence>
<keyword evidence="6 8" id="KW-0342">GTP-binding</keyword>
<dbReference type="PRINTS" id="PR00326">
    <property type="entry name" value="GTP1OBG"/>
</dbReference>
<dbReference type="Pfam" id="PF01926">
    <property type="entry name" value="MMR_HSR1"/>
    <property type="match status" value="2"/>
</dbReference>
<dbReference type="FunFam" id="3.40.50.300:FF:000057">
    <property type="entry name" value="GTPase Der"/>
    <property type="match status" value="1"/>
</dbReference>
<keyword evidence="4 10" id="KW-0677">Repeat</keyword>
<keyword evidence="3 8" id="KW-0690">Ribosome biogenesis</keyword>
<name>A0A538SGW6_UNCEI</name>